<evidence type="ECO:0000259" key="16">
    <source>
        <dbReference type="Pfam" id="PF00593"/>
    </source>
</evidence>
<comment type="subcellular location">
    <subcellularLocation>
        <location evidence="1 12">Cell outer membrane</location>
        <topology evidence="1 12">Multi-pass membrane protein</topology>
    </subcellularLocation>
</comment>
<dbReference type="Pfam" id="PF00593">
    <property type="entry name" value="TonB_dep_Rec_b-barrel"/>
    <property type="match status" value="1"/>
</dbReference>
<dbReference type="EMBL" id="SNXS01000002">
    <property type="protein sequence ID" value="TDP73049.1"/>
    <property type="molecule type" value="Genomic_DNA"/>
</dbReference>
<evidence type="ECO:0000256" key="3">
    <source>
        <dbReference type="ARBA" id="ARBA00022452"/>
    </source>
</evidence>
<dbReference type="PANTHER" id="PTHR32552">
    <property type="entry name" value="FERRICHROME IRON RECEPTOR-RELATED"/>
    <property type="match status" value="1"/>
</dbReference>
<keyword evidence="9 14" id="KW-0798">TonB box</keyword>
<dbReference type="GO" id="GO:0006826">
    <property type="term" value="P:iron ion transport"/>
    <property type="evidence" value="ECO:0007669"/>
    <property type="project" value="UniProtKB-KW"/>
</dbReference>
<evidence type="ECO:0000256" key="12">
    <source>
        <dbReference type="PROSITE-ProRule" id="PRU01360"/>
    </source>
</evidence>
<dbReference type="InterPro" id="IPR036942">
    <property type="entry name" value="Beta-barrel_TonB_sf"/>
</dbReference>
<keyword evidence="5 12" id="KW-0812">Transmembrane</keyword>
<evidence type="ECO:0000256" key="10">
    <source>
        <dbReference type="ARBA" id="ARBA00023136"/>
    </source>
</evidence>
<gene>
    <name evidence="18" type="ORF">DES47_102795</name>
</gene>
<feature type="short sequence motif" description="TonB C-terminal box" evidence="13">
    <location>
        <begin position="758"/>
        <end position="775"/>
    </location>
</feature>
<dbReference type="SUPFAM" id="SSF56935">
    <property type="entry name" value="Porins"/>
    <property type="match status" value="1"/>
</dbReference>
<evidence type="ECO:0000256" key="7">
    <source>
        <dbReference type="ARBA" id="ARBA00023004"/>
    </source>
</evidence>
<keyword evidence="19" id="KW-1185">Reference proteome</keyword>
<evidence type="ECO:0000313" key="18">
    <source>
        <dbReference type="EMBL" id="TDP73049.1"/>
    </source>
</evidence>
<evidence type="ECO:0000259" key="17">
    <source>
        <dbReference type="Pfam" id="PF07715"/>
    </source>
</evidence>
<dbReference type="Gene3D" id="2.40.170.20">
    <property type="entry name" value="TonB-dependent receptor, beta-barrel domain"/>
    <property type="match status" value="1"/>
</dbReference>
<accession>A0A4R6QRD7</accession>
<comment type="similarity">
    <text evidence="12 14">Belongs to the TonB-dependent receptor family.</text>
</comment>
<keyword evidence="18" id="KW-0675">Receptor</keyword>
<dbReference type="InterPro" id="IPR012910">
    <property type="entry name" value="Plug_dom"/>
</dbReference>
<dbReference type="InterPro" id="IPR000531">
    <property type="entry name" value="Beta-barrel_TonB"/>
</dbReference>
<reference evidence="18 19" key="1">
    <citation type="submission" date="2019-03" db="EMBL/GenBank/DDBJ databases">
        <title>Genomic Encyclopedia of Type Strains, Phase IV (KMG-IV): sequencing the most valuable type-strain genomes for metagenomic binning, comparative biology and taxonomic classification.</title>
        <authorList>
            <person name="Goeker M."/>
        </authorList>
    </citation>
    <scope>NUCLEOTIDE SEQUENCE [LARGE SCALE GENOMIC DNA]</scope>
    <source>
        <strain evidence="18 19">DSM 16998</strain>
    </source>
</reference>
<dbReference type="Proteomes" id="UP000295361">
    <property type="component" value="Unassembled WGS sequence"/>
</dbReference>
<keyword evidence="2 12" id="KW-0813">Transport</keyword>
<dbReference type="InterPro" id="IPR039426">
    <property type="entry name" value="TonB-dep_rcpt-like"/>
</dbReference>
<dbReference type="PROSITE" id="PS52016">
    <property type="entry name" value="TONB_DEPENDENT_REC_3"/>
    <property type="match status" value="1"/>
</dbReference>
<comment type="caution">
    <text evidence="18">The sequence shown here is derived from an EMBL/GenBank/DDBJ whole genome shotgun (WGS) entry which is preliminary data.</text>
</comment>
<dbReference type="Pfam" id="PF07715">
    <property type="entry name" value="Plug"/>
    <property type="match status" value="1"/>
</dbReference>
<evidence type="ECO:0000256" key="1">
    <source>
        <dbReference type="ARBA" id="ARBA00004571"/>
    </source>
</evidence>
<keyword evidence="3 12" id="KW-1134">Transmembrane beta strand</keyword>
<feature type="chain" id="PRO_5020652150" evidence="15">
    <location>
        <begin position="27"/>
        <end position="775"/>
    </location>
</feature>
<proteinExistence type="inferred from homology"/>
<feature type="domain" description="TonB-dependent receptor-like beta-barrel" evidence="16">
    <location>
        <begin position="254"/>
        <end position="742"/>
    </location>
</feature>
<protein>
    <submittedName>
        <fullName evidence="18">Iron complex outermembrane receptor protein</fullName>
    </submittedName>
</protein>
<dbReference type="InParanoid" id="A0A4R6QRD7"/>
<dbReference type="AlphaFoldDB" id="A0A4R6QRD7"/>
<organism evidence="18 19">
    <name type="scientific">Roseateles toxinivorans</name>
    <dbReference type="NCBI Taxonomy" id="270368"/>
    <lineage>
        <taxon>Bacteria</taxon>
        <taxon>Pseudomonadati</taxon>
        <taxon>Pseudomonadota</taxon>
        <taxon>Betaproteobacteria</taxon>
        <taxon>Burkholderiales</taxon>
        <taxon>Sphaerotilaceae</taxon>
        <taxon>Roseateles</taxon>
    </lineage>
</organism>
<evidence type="ECO:0000256" key="8">
    <source>
        <dbReference type="ARBA" id="ARBA00023065"/>
    </source>
</evidence>
<dbReference type="InterPro" id="IPR010917">
    <property type="entry name" value="TonB_rcpt_CS"/>
</dbReference>
<name>A0A4R6QRD7_9BURK</name>
<dbReference type="PANTHER" id="PTHR32552:SF81">
    <property type="entry name" value="TONB-DEPENDENT OUTER MEMBRANE RECEPTOR"/>
    <property type="match status" value="1"/>
</dbReference>
<keyword evidence="8" id="KW-0406">Ion transport</keyword>
<evidence type="ECO:0000256" key="9">
    <source>
        <dbReference type="ARBA" id="ARBA00023077"/>
    </source>
</evidence>
<keyword evidence="6 15" id="KW-0732">Signal</keyword>
<evidence type="ECO:0000256" key="4">
    <source>
        <dbReference type="ARBA" id="ARBA00022496"/>
    </source>
</evidence>
<evidence type="ECO:0000256" key="2">
    <source>
        <dbReference type="ARBA" id="ARBA00022448"/>
    </source>
</evidence>
<evidence type="ECO:0000256" key="13">
    <source>
        <dbReference type="PROSITE-ProRule" id="PRU10144"/>
    </source>
</evidence>
<dbReference type="RefSeq" id="WP_133700456.1">
    <property type="nucleotide sequence ID" value="NZ_SNXS01000002.1"/>
</dbReference>
<keyword evidence="7" id="KW-0408">Iron</keyword>
<evidence type="ECO:0000256" key="15">
    <source>
        <dbReference type="SAM" id="SignalP"/>
    </source>
</evidence>
<evidence type="ECO:0000313" key="19">
    <source>
        <dbReference type="Proteomes" id="UP000295361"/>
    </source>
</evidence>
<evidence type="ECO:0000256" key="14">
    <source>
        <dbReference type="RuleBase" id="RU003357"/>
    </source>
</evidence>
<dbReference type="OrthoDB" id="8538693at2"/>
<feature type="signal peptide" evidence="15">
    <location>
        <begin position="1"/>
        <end position="26"/>
    </location>
</feature>
<keyword evidence="10 12" id="KW-0472">Membrane</keyword>
<evidence type="ECO:0000256" key="11">
    <source>
        <dbReference type="ARBA" id="ARBA00023237"/>
    </source>
</evidence>
<evidence type="ECO:0000256" key="6">
    <source>
        <dbReference type="ARBA" id="ARBA00022729"/>
    </source>
</evidence>
<sequence>MNYHRVKPTVIALALIAAFPVSSALAQSAEPAAPEAKKSGATQLEAVIVTATRRAENVKEVPQSISTINTEALDNLTASGQDIRALSARVPSLNIESDFGRTFPRFYIRGLGNTDFDLNASQPVGLVYDDVVQESPMLKGFPIFDVEQVEVLRGPQGTLFGRNSPAGVMKFDSAKPGKKREGYAQIGFGRYSTVNLEAMVNAPLSEDWSLRASVLMQRASDRVFNPLPDAEKELEGYNDKAARVQAAYKNGGFYGLFNVHGRDYKGSATTFRANIMKRGTNDLVDGFDASYYPTDGLNVQTLKSSGASARLRWDLDGITVHSITAYDTAKFYSRADVDGGFGSRFAGIKDGPDYPGQAALVPFDAQTADGLPELKQITQEIRVQSSTKDALQWIGGLYYFHEKLQVDSFNYDSFAPGDPQNGYAVQHQTSKSWAAFGSLNYQVTPDFKLRGGLRYTDDKKDFDASRTQHPFLPNIATVTTNPKSTNWSWDLGANYTLNKDVSLFTRVATGYRAPSIQGRVLFFDASVVPAGTSPISVAKAEKALSFEAGFKADVLDKSARISGTVFSYRVNDLQLTAGSGSVNQNRLVNANKATGQGFELDAQAIIARDWKTTLGLSYNDTKIKDDALFVTPCGNATFQFLQPNTGCTVLNKPGPVAGTVLIGGNPLPRAPKWVANWTLKYSTEFANGDLYVLTDWAYKDQYNMFLYEAVEYRAKSMLEGGLRVGYGWGNGKYEVAGYVRNITNRQQVIAAIDFNNLTGIINEPRSYGVQFKASF</sequence>
<evidence type="ECO:0000256" key="5">
    <source>
        <dbReference type="ARBA" id="ARBA00022692"/>
    </source>
</evidence>
<keyword evidence="4" id="KW-0410">Iron transport</keyword>
<dbReference type="GO" id="GO:0009279">
    <property type="term" value="C:cell outer membrane"/>
    <property type="evidence" value="ECO:0007669"/>
    <property type="project" value="UniProtKB-SubCell"/>
</dbReference>
<feature type="domain" description="TonB-dependent receptor plug" evidence="17">
    <location>
        <begin position="58"/>
        <end position="168"/>
    </location>
</feature>
<dbReference type="PROSITE" id="PS01156">
    <property type="entry name" value="TONB_DEPENDENT_REC_2"/>
    <property type="match status" value="1"/>
</dbReference>
<keyword evidence="11 12" id="KW-0998">Cell outer membrane</keyword>